<proteinExistence type="predicted"/>
<accession>A0ABR3G8M1</accession>
<dbReference type="EMBL" id="JBBBZM010000176">
    <property type="protein sequence ID" value="KAL0632299.1"/>
    <property type="molecule type" value="Genomic_DNA"/>
</dbReference>
<keyword evidence="2" id="KW-1185">Reference proteome</keyword>
<comment type="caution">
    <text evidence="1">The sequence shown here is derived from an EMBL/GenBank/DDBJ whole genome shotgun (WGS) entry which is preliminary data.</text>
</comment>
<evidence type="ECO:0000313" key="2">
    <source>
        <dbReference type="Proteomes" id="UP001447188"/>
    </source>
</evidence>
<evidence type="ECO:0000313" key="1">
    <source>
        <dbReference type="EMBL" id="KAL0632299.1"/>
    </source>
</evidence>
<protein>
    <submittedName>
        <fullName evidence="1">Uncharacterized protein</fullName>
    </submittedName>
</protein>
<sequence>MNMSIHKRCTKAMDLVLAELAVIERSIVALECQWKRLRDDPNRLSTDLETQIIYIHALNKWYMIDIPHERAVVTARLTAFWDTGSGKAWRMVADKMLPTLVGETMRGLRPKIDQCNEKWASLDARCNAAGEVWEELEQLELEHCDHVYFVGEHRGRLRREPDIS</sequence>
<reference evidence="1 2" key="1">
    <citation type="submission" date="2024-02" db="EMBL/GenBank/DDBJ databases">
        <title>Discinaceae phylogenomics.</title>
        <authorList>
            <person name="Dirks A.C."/>
            <person name="James T.Y."/>
        </authorList>
    </citation>
    <scope>NUCLEOTIDE SEQUENCE [LARGE SCALE GENOMIC DNA]</scope>
    <source>
        <strain evidence="1 2">ACD0624</strain>
    </source>
</reference>
<dbReference type="Proteomes" id="UP001447188">
    <property type="component" value="Unassembled WGS sequence"/>
</dbReference>
<organism evidence="1 2">
    <name type="scientific">Discina gigas</name>
    <dbReference type="NCBI Taxonomy" id="1032678"/>
    <lineage>
        <taxon>Eukaryota</taxon>
        <taxon>Fungi</taxon>
        <taxon>Dikarya</taxon>
        <taxon>Ascomycota</taxon>
        <taxon>Pezizomycotina</taxon>
        <taxon>Pezizomycetes</taxon>
        <taxon>Pezizales</taxon>
        <taxon>Discinaceae</taxon>
        <taxon>Discina</taxon>
    </lineage>
</organism>
<gene>
    <name evidence="1" type="ORF">Q9L58_008819</name>
</gene>
<name>A0ABR3G8M1_9PEZI</name>